<comment type="subcellular location">
    <subcellularLocation>
        <location evidence="1">Cytoplasm</location>
    </subcellularLocation>
</comment>
<evidence type="ECO:0000256" key="3">
    <source>
        <dbReference type="ARBA" id="ARBA00023157"/>
    </source>
</evidence>
<accession>A0A7S0KNG4</accession>
<dbReference type="GO" id="GO:0033617">
    <property type="term" value="P:mitochondrial respiratory chain complex IV assembly"/>
    <property type="evidence" value="ECO:0007669"/>
    <property type="project" value="TreeGrafter"/>
</dbReference>
<evidence type="ECO:0000256" key="4">
    <source>
        <dbReference type="ARBA" id="ARBA00038223"/>
    </source>
</evidence>
<sequence>MSTPSFRSAAALAPEKGVFPLDHFAECKPLAAAYVECLREHANDAKTCQSLSKAYLECRMKRDLMATQPLQELGFRDDDDDDDDERKRKSSSSSSRGGDKTSKDDAKEDEPREHIAGLRAARRK</sequence>
<name>A0A7S0KNG4_9CHLO</name>
<feature type="compositionally biased region" description="Basic and acidic residues" evidence="6">
    <location>
        <begin position="97"/>
        <end position="116"/>
    </location>
</feature>
<organism evidence="7">
    <name type="scientific">Ostreococcus mediterraneus</name>
    <dbReference type="NCBI Taxonomy" id="1486918"/>
    <lineage>
        <taxon>Eukaryota</taxon>
        <taxon>Viridiplantae</taxon>
        <taxon>Chlorophyta</taxon>
        <taxon>Mamiellophyceae</taxon>
        <taxon>Mamiellales</taxon>
        <taxon>Bathycoccaceae</taxon>
        <taxon>Ostreococcus</taxon>
    </lineage>
</organism>
<comment type="similarity">
    <text evidence="4">Belongs to the COX19 family.</text>
</comment>
<evidence type="ECO:0000256" key="5">
    <source>
        <dbReference type="ARBA" id="ARBA00039385"/>
    </source>
</evidence>
<protein>
    <recommendedName>
        <fullName evidence="5">Cytochrome c oxidase assembly protein COX19</fullName>
    </recommendedName>
</protein>
<keyword evidence="2" id="KW-0963">Cytoplasm</keyword>
<proteinExistence type="inferred from homology"/>
<dbReference type="EMBL" id="HBEW01006933">
    <property type="protein sequence ID" value="CAD8586271.1"/>
    <property type="molecule type" value="Transcribed_RNA"/>
</dbReference>
<evidence type="ECO:0000256" key="1">
    <source>
        <dbReference type="ARBA" id="ARBA00004496"/>
    </source>
</evidence>
<evidence type="ECO:0000256" key="6">
    <source>
        <dbReference type="SAM" id="MobiDB-lite"/>
    </source>
</evidence>
<dbReference type="PANTHER" id="PTHR21107:SF2">
    <property type="entry name" value="CYTOCHROME C OXIDASE ASSEMBLY PROTEIN COX19"/>
    <property type="match status" value="1"/>
</dbReference>
<dbReference type="PANTHER" id="PTHR21107">
    <property type="entry name" value="CYTOCHROME C OXIDASE ASSEMBLY PROTEIN COX19"/>
    <property type="match status" value="1"/>
</dbReference>
<dbReference type="PROSITE" id="PS51808">
    <property type="entry name" value="CHCH"/>
    <property type="match status" value="1"/>
</dbReference>
<feature type="region of interest" description="Disordered" evidence="6">
    <location>
        <begin position="67"/>
        <end position="124"/>
    </location>
</feature>
<dbReference type="SUPFAM" id="SSF47072">
    <property type="entry name" value="Cysteine alpha-hairpin motif"/>
    <property type="match status" value="1"/>
</dbReference>
<dbReference type="AlphaFoldDB" id="A0A7S0KNG4"/>
<dbReference type="GO" id="GO:0005758">
    <property type="term" value="C:mitochondrial intermembrane space"/>
    <property type="evidence" value="ECO:0007669"/>
    <property type="project" value="TreeGrafter"/>
</dbReference>
<evidence type="ECO:0000256" key="2">
    <source>
        <dbReference type="ARBA" id="ARBA00022490"/>
    </source>
</evidence>
<gene>
    <name evidence="7" type="ORF">OMED0929_LOCUS5861</name>
</gene>
<dbReference type="InterPro" id="IPR009069">
    <property type="entry name" value="Cys_alpha_HP_mot_SF"/>
</dbReference>
<keyword evidence="3" id="KW-1015">Disulfide bond</keyword>
<dbReference type="InterPro" id="IPR051383">
    <property type="entry name" value="COX19"/>
</dbReference>
<reference evidence="7" key="1">
    <citation type="submission" date="2021-01" db="EMBL/GenBank/DDBJ databases">
        <authorList>
            <person name="Corre E."/>
            <person name="Pelletier E."/>
            <person name="Niang G."/>
            <person name="Scheremetjew M."/>
            <person name="Finn R."/>
            <person name="Kale V."/>
            <person name="Holt S."/>
            <person name="Cochrane G."/>
            <person name="Meng A."/>
            <person name="Brown T."/>
            <person name="Cohen L."/>
        </authorList>
    </citation>
    <scope>NUCLEOTIDE SEQUENCE</scope>
    <source>
        <strain evidence="7">Clade-D-RCC2572</strain>
    </source>
</reference>
<evidence type="ECO:0000313" key="7">
    <source>
        <dbReference type="EMBL" id="CAD8586271.1"/>
    </source>
</evidence>